<keyword evidence="2" id="KW-1185">Reference proteome</keyword>
<dbReference type="PANTHER" id="PTHR35802:SF1">
    <property type="entry name" value="PROTEASE SYNTHASE AND SPORULATION PROTEIN PAI 2"/>
    <property type="match status" value="1"/>
</dbReference>
<dbReference type="Gene3D" id="2.30.110.10">
    <property type="entry name" value="Electron Transport, Fmn-binding Protein, Chain A"/>
    <property type="match status" value="1"/>
</dbReference>
<organism evidence="1 2">
    <name type="scientific">Thalassobacillus devorans</name>
    <dbReference type="NCBI Taxonomy" id="279813"/>
    <lineage>
        <taxon>Bacteria</taxon>
        <taxon>Bacillati</taxon>
        <taxon>Bacillota</taxon>
        <taxon>Bacilli</taxon>
        <taxon>Bacillales</taxon>
        <taxon>Bacillaceae</taxon>
        <taxon>Thalassobacillus</taxon>
    </lineage>
</organism>
<sequence length="205" mass="23967">MYIPNHYELTDFVEIRDFIEKHSFGTLVTTDEGKPLATHLPLELDKRGDDYYLTGHLAYRNPQWQTLGDNPVLVMFQGPHAYISSSWYQTEDVPTWNYQAVHVYGRALIMDEQELQDDLSRLLQKYENHRKDPVLWEELSLQAKKQIKGIVGFKVKVEDVQAAYKLSQNRPVEDYENIMEQLSQADDFNSQQLAKAMKANREKDV</sequence>
<dbReference type="GO" id="GO:0008233">
    <property type="term" value="F:peptidase activity"/>
    <property type="evidence" value="ECO:0007669"/>
    <property type="project" value="UniProtKB-KW"/>
</dbReference>
<reference evidence="2" key="1">
    <citation type="journal article" date="2019" name="Int. J. Syst. Evol. Microbiol.">
        <title>The Global Catalogue of Microorganisms (GCM) 10K type strain sequencing project: providing services to taxonomists for standard genome sequencing and annotation.</title>
        <authorList>
            <consortium name="The Broad Institute Genomics Platform"/>
            <consortium name="The Broad Institute Genome Sequencing Center for Infectious Disease"/>
            <person name="Wu L."/>
            <person name="Ma J."/>
        </authorList>
    </citation>
    <scope>NUCLEOTIDE SEQUENCE [LARGE SCALE GENOMIC DNA]</scope>
    <source>
        <strain evidence="2">CCM 7282</strain>
    </source>
</reference>
<evidence type="ECO:0000313" key="1">
    <source>
        <dbReference type="EMBL" id="GGC77641.1"/>
    </source>
</evidence>
<evidence type="ECO:0000313" key="2">
    <source>
        <dbReference type="Proteomes" id="UP000619534"/>
    </source>
</evidence>
<accession>A0ABQ1NHU7</accession>
<gene>
    <name evidence="1" type="primary">paiB</name>
    <name evidence="1" type="ORF">GCM10007216_05230</name>
</gene>
<protein>
    <submittedName>
        <fullName evidence="1">Protease synthase and sporulation protein PAI 2</fullName>
    </submittedName>
</protein>
<name>A0ABQ1NHU7_9BACI</name>
<dbReference type="EMBL" id="BMCJ01000001">
    <property type="protein sequence ID" value="GGC77641.1"/>
    <property type="molecule type" value="Genomic_DNA"/>
</dbReference>
<dbReference type="SUPFAM" id="SSF50475">
    <property type="entry name" value="FMN-binding split barrel"/>
    <property type="match status" value="1"/>
</dbReference>
<keyword evidence="1" id="KW-0645">Protease</keyword>
<dbReference type="InterPro" id="IPR012349">
    <property type="entry name" value="Split_barrel_FMN-bd"/>
</dbReference>
<proteinExistence type="predicted"/>
<dbReference type="GO" id="GO:0006508">
    <property type="term" value="P:proteolysis"/>
    <property type="evidence" value="ECO:0007669"/>
    <property type="project" value="UniProtKB-KW"/>
</dbReference>
<dbReference type="PANTHER" id="PTHR35802">
    <property type="entry name" value="PROTEASE SYNTHASE AND SPORULATION PROTEIN PAI 2"/>
    <property type="match status" value="1"/>
</dbReference>
<keyword evidence="1" id="KW-0378">Hydrolase</keyword>
<dbReference type="Pfam" id="PF04299">
    <property type="entry name" value="FMN_bind_2"/>
    <property type="match status" value="1"/>
</dbReference>
<dbReference type="PIRSF" id="PIRSF010372">
    <property type="entry name" value="PaiB"/>
    <property type="match status" value="1"/>
</dbReference>
<dbReference type="Proteomes" id="UP000619534">
    <property type="component" value="Unassembled WGS sequence"/>
</dbReference>
<dbReference type="InterPro" id="IPR007396">
    <property type="entry name" value="TR_PAI2-type"/>
</dbReference>
<comment type="caution">
    <text evidence="1">The sequence shown here is derived from an EMBL/GenBank/DDBJ whole genome shotgun (WGS) entry which is preliminary data.</text>
</comment>
<dbReference type="RefSeq" id="WP_062445066.1">
    <property type="nucleotide sequence ID" value="NZ_BMCJ01000001.1"/>
</dbReference>